<accession>A0ABX5EDA9</accession>
<reference evidence="2 3" key="1">
    <citation type="submission" date="2018-03" db="EMBL/GenBank/DDBJ databases">
        <title>Comparative analysis of microorganisms from saline springs in Andes Mountain Range, Colombia.</title>
        <authorList>
            <person name="Rubin E."/>
        </authorList>
    </citation>
    <scope>NUCLEOTIDE SEQUENCE [LARGE SCALE GENOMIC DNA]</scope>
    <source>
        <strain evidence="2 3">CG 23</strain>
    </source>
</reference>
<proteinExistence type="predicted"/>
<feature type="transmembrane region" description="Helical" evidence="1">
    <location>
        <begin position="147"/>
        <end position="169"/>
    </location>
</feature>
<dbReference type="InterPro" id="IPR036259">
    <property type="entry name" value="MFS_trans_sf"/>
</dbReference>
<keyword evidence="3" id="KW-1185">Reference proteome</keyword>
<keyword evidence="1" id="KW-1133">Transmembrane helix</keyword>
<gene>
    <name evidence="2" type="ORF">BCL65_10663</name>
</gene>
<dbReference type="InterPro" id="IPR011701">
    <property type="entry name" value="MFS"/>
</dbReference>
<feature type="transmembrane region" description="Helical" evidence="1">
    <location>
        <begin position="89"/>
        <end position="106"/>
    </location>
</feature>
<dbReference type="SUPFAM" id="SSF103473">
    <property type="entry name" value="MFS general substrate transporter"/>
    <property type="match status" value="1"/>
</dbReference>
<name>A0ABX5EDA9_9MICO</name>
<dbReference type="Proteomes" id="UP000239895">
    <property type="component" value="Unassembled WGS sequence"/>
</dbReference>
<evidence type="ECO:0000313" key="2">
    <source>
        <dbReference type="EMBL" id="PRZ06390.1"/>
    </source>
</evidence>
<keyword evidence="1" id="KW-0472">Membrane</keyword>
<feature type="transmembrane region" description="Helical" evidence="1">
    <location>
        <begin position="175"/>
        <end position="192"/>
    </location>
</feature>
<feature type="transmembrane region" description="Helical" evidence="1">
    <location>
        <begin position="315"/>
        <end position="337"/>
    </location>
</feature>
<feature type="transmembrane region" description="Helical" evidence="1">
    <location>
        <begin position="224"/>
        <end position="246"/>
    </location>
</feature>
<dbReference type="Pfam" id="PF07690">
    <property type="entry name" value="MFS_1"/>
    <property type="match status" value="1"/>
</dbReference>
<dbReference type="PANTHER" id="PTHR23523:SF2">
    <property type="entry name" value="2-NITROIMIDAZOLE TRANSPORTER"/>
    <property type="match status" value="1"/>
</dbReference>
<evidence type="ECO:0000256" key="1">
    <source>
        <dbReference type="SAM" id="Phobius"/>
    </source>
</evidence>
<feature type="transmembrane region" description="Helical" evidence="1">
    <location>
        <begin position="12"/>
        <end position="34"/>
    </location>
</feature>
<keyword evidence="1" id="KW-0812">Transmembrane</keyword>
<dbReference type="Gene3D" id="1.20.1250.20">
    <property type="entry name" value="MFS general substrate transporter like domains"/>
    <property type="match status" value="2"/>
</dbReference>
<dbReference type="EMBL" id="PVTX01000006">
    <property type="protein sequence ID" value="PRZ06390.1"/>
    <property type="molecule type" value="Genomic_DNA"/>
</dbReference>
<comment type="caution">
    <text evidence="2">The sequence shown here is derived from an EMBL/GenBank/DDBJ whole genome shotgun (WGS) entry which is preliminary data.</text>
</comment>
<evidence type="ECO:0000313" key="3">
    <source>
        <dbReference type="Proteomes" id="UP000239895"/>
    </source>
</evidence>
<feature type="transmembrane region" description="Helical" evidence="1">
    <location>
        <begin position="291"/>
        <end position="309"/>
    </location>
</feature>
<feature type="transmembrane region" description="Helical" evidence="1">
    <location>
        <begin position="349"/>
        <end position="372"/>
    </location>
</feature>
<protein>
    <submittedName>
        <fullName evidence="2">CP family cyanate transporter-like MFS transporter</fullName>
    </submittedName>
</protein>
<dbReference type="RefSeq" id="WP_106267544.1">
    <property type="nucleotide sequence ID" value="NZ_PVTX01000006.1"/>
</dbReference>
<sequence length="417" mass="41656">MRSASDGGTRPGNVLTTSAGWGALGALLLVALNLRAPITSLPPVVDQVAAGLGLSSAGAGLLTSVPVLCFALFTPTAAVLVGRLGPERTILLALLGVLGGTLLRSTGSVPTALAGTAVLGLGITLGNVAVPVVIARDFQRRAAAVTGAYTATMNVGSTFTTLLTVPLAVVFGWQWALAGWGLLAVAALAVWVPTGRALAARHAGAPPSATAAPTAGALGAQRRLVVLLAFAFAGQASGYYAMTAWLPAILADRLGIDAAAAGGAAAPFQLAAVAGAFLVPIGMVGRLSARTVATGLSVMWLSLPVGLLVAPGAWWLWVCLAGAAQGGNFTVIFTLIAQRSPSVATARRASAVVQTAGYACAATAPTVLGAVHEATGGWTAPLLVVAVLLAIMAVTLWVASARPRTPSSLWVHDTPPD</sequence>
<organism evidence="2 3">
    <name type="scientific">Isoptericola halotolerans</name>
    <dbReference type="NCBI Taxonomy" id="300560"/>
    <lineage>
        <taxon>Bacteria</taxon>
        <taxon>Bacillati</taxon>
        <taxon>Actinomycetota</taxon>
        <taxon>Actinomycetes</taxon>
        <taxon>Micrococcales</taxon>
        <taxon>Promicromonosporaceae</taxon>
        <taxon>Isoptericola</taxon>
    </lineage>
</organism>
<feature type="transmembrane region" description="Helical" evidence="1">
    <location>
        <begin position="112"/>
        <end position="135"/>
    </location>
</feature>
<feature type="transmembrane region" description="Helical" evidence="1">
    <location>
        <begin position="378"/>
        <end position="399"/>
    </location>
</feature>
<feature type="transmembrane region" description="Helical" evidence="1">
    <location>
        <begin position="54"/>
        <end position="82"/>
    </location>
</feature>
<feature type="transmembrane region" description="Helical" evidence="1">
    <location>
        <begin position="258"/>
        <end position="279"/>
    </location>
</feature>
<dbReference type="PANTHER" id="PTHR23523">
    <property type="match status" value="1"/>
</dbReference>
<dbReference type="InterPro" id="IPR052524">
    <property type="entry name" value="MFS_Cyanate_Porter"/>
</dbReference>